<dbReference type="Gene3D" id="2.30.180.10">
    <property type="entry name" value="FAS1 domain"/>
    <property type="match status" value="1"/>
</dbReference>
<feature type="compositionally biased region" description="Pro residues" evidence="1">
    <location>
        <begin position="251"/>
        <end position="271"/>
    </location>
</feature>
<evidence type="ECO:0000256" key="2">
    <source>
        <dbReference type="SAM" id="Phobius"/>
    </source>
</evidence>
<feature type="compositionally biased region" description="Low complexity" evidence="1">
    <location>
        <begin position="55"/>
        <end position="64"/>
    </location>
</feature>
<keyword evidence="6" id="KW-1185">Reference proteome</keyword>
<proteinExistence type="predicted"/>
<evidence type="ECO:0000256" key="1">
    <source>
        <dbReference type="SAM" id="MobiDB-lite"/>
    </source>
</evidence>
<evidence type="ECO:0000256" key="3">
    <source>
        <dbReference type="SAM" id="SignalP"/>
    </source>
</evidence>
<keyword evidence="2" id="KW-0472">Membrane</keyword>
<dbReference type="SMART" id="SM00554">
    <property type="entry name" value="FAS1"/>
    <property type="match status" value="1"/>
</dbReference>
<organism evidence="5 6">
    <name type="scientific">Riccia fluitans</name>
    <dbReference type="NCBI Taxonomy" id="41844"/>
    <lineage>
        <taxon>Eukaryota</taxon>
        <taxon>Viridiplantae</taxon>
        <taxon>Streptophyta</taxon>
        <taxon>Embryophyta</taxon>
        <taxon>Marchantiophyta</taxon>
        <taxon>Marchantiopsida</taxon>
        <taxon>Marchantiidae</taxon>
        <taxon>Marchantiales</taxon>
        <taxon>Ricciaceae</taxon>
        <taxon>Riccia</taxon>
    </lineage>
</organism>
<dbReference type="EMBL" id="JBHFFA010000001">
    <property type="protein sequence ID" value="KAL2652798.1"/>
    <property type="molecule type" value="Genomic_DNA"/>
</dbReference>
<feature type="chain" id="PRO_5044811274" description="FAS1 domain-containing protein" evidence="3">
    <location>
        <begin position="26"/>
        <end position="377"/>
    </location>
</feature>
<dbReference type="InterPro" id="IPR053339">
    <property type="entry name" value="FAS1_domain_protein"/>
</dbReference>
<feature type="compositionally biased region" description="Low complexity" evidence="1">
    <location>
        <begin position="72"/>
        <end position="98"/>
    </location>
</feature>
<dbReference type="InterPro" id="IPR000782">
    <property type="entry name" value="FAS1_domain"/>
</dbReference>
<reference evidence="5 6" key="1">
    <citation type="submission" date="2024-09" db="EMBL/GenBank/DDBJ databases">
        <title>Chromosome-scale assembly of Riccia fluitans.</title>
        <authorList>
            <person name="Paukszto L."/>
            <person name="Sawicki J."/>
            <person name="Karawczyk K."/>
            <person name="Piernik-Szablinska J."/>
            <person name="Szczecinska M."/>
            <person name="Mazdziarz M."/>
        </authorList>
    </citation>
    <scope>NUCLEOTIDE SEQUENCE [LARGE SCALE GENOMIC DNA]</scope>
    <source>
        <strain evidence="5">Rf_01</strain>
        <tissue evidence="5">Aerial parts of the thallus</tissue>
    </source>
</reference>
<dbReference type="Proteomes" id="UP001605036">
    <property type="component" value="Unassembled WGS sequence"/>
</dbReference>
<feature type="compositionally biased region" description="Low complexity" evidence="1">
    <location>
        <begin position="293"/>
        <end position="310"/>
    </location>
</feature>
<keyword evidence="3" id="KW-0732">Signal</keyword>
<evidence type="ECO:0000259" key="4">
    <source>
        <dbReference type="PROSITE" id="PS50213"/>
    </source>
</evidence>
<evidence type="ECO:0000313" key="5">
    <source>
        <dbReference type="EMBL" id="KAL2652798.1"/>
    </source>
</evidence>
<sequence>MAFSKGSLGLLWSIIFTLEFLMVISQSSAPAAEPPELPASESMSPAPAAEPPELPASESMSPAPAAEPPELPASESMSPAPAAEPSESPASESISPAPAAEPPESPSDQAQSQVIKITEALREAGQFGIVVGLLDGLQLWDITLMTSTTWLLPNDQAFFGGNFPANWTKFIDYHVIQELLPYSRLASLGVGTRLPTFLGDETVVVSSNTVYNFSLNNAMVIVRDLYIDSTIAVHGINAVLDDVHFNDGANFPPPDAKAPAGVPSPPPPAQGPSPGVSSPAPAGTNISPLPQVPTSASGGPSSSPTPSKAPQRVTSPPLPAAKKTPPPPQDPSFDGSDPSSSDPPLTDEALLSASPALPIGTILSSVMVLVIVTGIVV</sequence>
<feature type="compositionally biased region" description="Pro residues" evidence="1">
    <location>
        <begin position="316"/>
        <end position="330"/>
    </location>
</feature>
<gene>
    <name evidence="5" type="ORF">R1flu_020926</name>
</gene>
<dbReference type="Pfam" id="PF02469">
    <property type="entry name" value="Fasciclin"/>
    <property type="match status" value="1"/>
</dbReference>
<dbReference type="SUPFAM" id="SSF82153">
    <property type="entry name" value="FAS1 domain"/>
    <property type="match status" value="1"/>
</dbReference>
<feature type="domain" description="FAS1" evidence="4">
    <location>
        <begin position="114"/>
        <end position="240"/>
    </location>
</feature>
<feature type="compositionally biased region" description="Low complexity" evidence="1">
    <location>
        <begin position="38"/>
        <end position="47"/>
    </location>
</feature>
<dbReference type="PANTHER" id="PTHR36069">
    <property type="entry name" value="EXPRESSED PROTEIN-RELATED"/>
    <property type="match status" value="1"/>
</dbReference>
<feature type="signal peptide" evidence="3">
    <location>
        <begin position="1"/>
        <end position="25"/>
    </location>
</feature>
<feature type="compositionally biased region" description="Low complexity" evidence="1">
    <location>
        <begin position="272"/>
        <end position="283"/>
    </location>
</feature>
<dbReference type="PROSITE" id="PS50213">
    <property type="entry name" value="FAS1"/>
    <property type="match status" value="1"/>
</dbReference>
<dbReference type="AlphaFoldDB" id="A0ABD1ZMX6"/>
<accession>A0ABD1ZMX6</accession>
<dbReference type="InterPro" id="IPR036378">
    <property type="entry name" value="FAS1_dom_sf"/>
</dbReference>
<feature type="region of interest" description="Disordered" evidence="1">
    <location>
        <begin position="250"/>
        <end position="349"/>
    </location>
</feature>
<keyword evidence="2" id="KW-1133">Transmembrane helix</keyword>
<feature type="region of interest" description="Disordered" evidence="1">
    <location>
        <begin position="31"/>
        <end position="113"/>
    </location>
</feature>
<feature type="compositionally biased region" description="Low complexity" evidence="1">
    <location>
        <begin position="331"/>
        <end position="347"/>
    </location>
</feature>
<evidence type="ECO:0000313" key="6">
    <source>
        <dbReference type="Proteomes" id="UP001605036"/>
    </source>
</evidence>
<dbReference type="PANTHER" id="PTHR36069:SF1">
    <property type="entry name" value="EXPRESSED PROTEIN"/>
    <property type="match status" value="1"/>
</dbReference>
<protein>
    <recommendedName>
        <fullName evidence="4">FAS1 domain-containing protein</fullName>
    </recommendedName>
</protein>
<keyword evidence="2" id="KW-0812">Transmembrane</keyword>
<comment type="caution">
    <text evidence="5">The sequence shown here is derived from an EMBL/GenBank/DDBJ whole genome shotgun (WGS) entry which is preliminary data.</text>
</comment>
<feature type="transmembrane region" description="Helical" evidence="2">
    <location>
        <begin position="356"/>
        <end position="376"/>
    </location>
</feature>
<name>A0ABD1ZMX6_9MARC</name>